<dbReference type="Pfam" id="PF05157">
    <property type="entry name" value="MshEN"/>
    <property type="match status" value="1"/>
</dbReference>
<name>A0A367ZTL2_9BACT</name>
<evidence type="ECO:0000256" key="3">
    <source>
        <dbReference type="ARBA" id="ARBA00022840"/>
    </source>
</evidence>
<dbReference type="InterPro" id="IPR003593">
    <property type="entry name" value="AAA+_ATPase"/>
</dbReference>
<dbReference type="FunFam" id="3.30.450.90:FF:000001">
    <property type="entry name" value="Type II secretion system ATPase GspE"/>
    <property type="match status" value="1"/>
</dbReference>
<dbReference type="GO" id="GO:0005524">
    <property type="term" value="F:ATP binding"/>
    <property type="evidence" value="ECO:0007669"/>
    <property type="project" value="UniProtKB-KW"/>
</dbReference>
<dbReference type="InterPro" id="IPR027417">
    <property type="entry name" value="P-loop_NTPase"/>
</dbReference>
<comment type="caution">
    <text evidence="5">The sequence shown here is derived from an EMBL/GenBank/DDBJ whole genome shotgun (WGS) entry which is preliminary data.</text>
</comment>
<gene>
    <name evidence="5" type="ORF">OZSIB_0612</name>
</gene>
<dbReference type="SUPFAM" id="SSF160246">
    <property type="entry name" value="EspE N-terminal domain-like"/>
    <property type="match status" value="1"/>
</dbReference>
<dbReference type="FunFam" id="3.40.50.300:FF:000398">
    <property type="entry name" value="Type IV pilus assembly ATPase PilB"/>
    <property type="match status" value="1"/>
</dbReference>
<dbReference type="GO" id="GO:0016887">
    <property type="term" value="F:ATP hydrolysis activity"/>
    <property type="evidence" value="ECO:0007669"/>
    <property type="project" value="TreeGrafter"/>
</dbReference>
<feature type="domain" description="Bacterial type II secretion system protein E" evidence="4">
    <location>
        <begin position="411"/>
        <end position="425"/>
    </location>
</feature>
<protein>
    <submittedName>
        <fullName evidence="5">Type IV fimbrial assembly, ATPase PilB</fullName>
    </submittedName>
</protein>
<comment type="similarity">
    <text evidence="1">Belongs to the GSP E family.</text>
</comment>
<dbReference type="EMBL" id="QOQW01000001">
    <property type="protein sequence ID" value="RCK81478.1"/>
    <property type="molecule type" value="Genomic_DNA"/>
</dbReference>
<dbReference type="AlphaFoldDB" id="A0A367ZTL2"/>
<sequence>MSRIEKKLLGESLVAENLITPEQLRTALAEQKQTSDTLGYTLLRLNYLTEQQLLDFLGSKLGFPYANLRNYVIDPKVVKVIPENIARKYHCIAMLKVKGALTVAMVDPLDSFLLENLEYTTACKIKPLVSTMTEIQHAIDEFYGAGAGGPGSGGMPLGGAQSGVTAAGLSDPKAAVSLQEFAKKVQGVGSGAKDASVIDLSKMNATDQANIIQLVNLIIMRAIKEKASDIHIEPDDTVMRCRFRIDGMLQEVLALPKTFEAATVSRCKVMAELDIAEKRVPQDGRIKLNVDNREIDLRVSTYPTLRGEKVVMRILDKQRVLFGLEDLGLPDDTLQRYSSLLEKPNGIILVTGPTGSGKTSTLYASLQKIKDPTINIVTIEDPVEYQLPGINQGQINPKAGFTFAGGLRSILRQDPDVIMVGEIRDYDTAEVAIRAALTGHLVFSTLHTNDSAGTVTRLIDMGVEPFLVASSVIGIMAQRLVRLICVECREEFVPSTAIIKSSKLLYQAGKTKVYRGKGCEKCNNTGYRGRTTISELLIMNERIKELIVEKAPASVIKNEAIKQGMRTLRQDGLAKVLRGQTTLEEVVRVSAEDEI</sequence>
<reference evidence="5 6" key="1">
    <citation type="submission" date="2018-05" db="EMBL/GenBank/DDBJ databases">
        <title>A metagenomic window into the 2 km-deep terrestrial subsurface aquifer revealed taxonomically and functionally diverse microbial community comprising novel uncultured bacterial lineages.</title>
        <authorList>
            <person name="Kadnikov V.V."/>
            <person name="Mardanov A.V."/>
            <person name="Beletsky A.V."/>
            <person name="Banks D."/>
            <person name="Pimenov N.V."/>
            <person name="Frank Y.A."/>
            <person name="Karnachuk O.V."/>
            <person name="Ravin N.V."/>
        </authorList>
    </citation>
    <scope>NUCLEOTIDE SEQUENCE [LARGE SCALE GENOMIC DNA]</scope>
    <source>
        <strain evidence="5">BY5</strain>
    </source>
</reference>
<dbReference type="Pfam" id="PF00437">
    <property type="entry name" value="T2SSE"/>
    <property type="match status" value="1"/>
</dbReference>
<dbReference type="SUPFAM" id="SSF52540">
    <property type="entry name" value="P-loop containing nucleoside triphosphate hydrolases"/>
    <property type="match status" value="1"/>
</dbReference>
<evidence type="ECO:0000313" key="5">
    <source>
        <dbReference type="EMBL" id="RCK81478.1"/>
    </source>
</evidence>
<dbReference type="InterPro" id="IPR007831">
    <property type="entry name" value="T2SS_GspE_N"/>
</dbReference>
<dbReference type="PROSITE" id="PS00662">
    <property type="entry name" value="T2SP_E"/>
    <property type="match status" value="1"/>
</dbReference>
<evidence type="ECO:0000259" key="4">
    <source>
        <dbReference type="PROSITE" id="PS00662"/>
    </source>
</evidence>
<keyword evidence="3" id="KW-0067">ATP-binding</keyword>
<dbReference type="CDD" id="cd01129">
    <property type="entry name" value="PulE-GspE-like"/>
    <property type="match status" value="1"/>
</dbReference>
<keyword evidence="2" id="KW-0547">Nucleotide-binding</keyword>
<dbReference type="FunFam" id="3.30.300.160:FF:000002">
    <property type="entry name" value="Type II secretion system protein E"/>
    <property type="match status" value="1"/>
</dbReference>
<proteinExistence type="inferred from homology"/>
<dbReference type="SMART" id="SM00382">
    <property type="entry name" value="AAA"/>
    <property type="match status" value="1"/>
</dbReference>
<dbReference type="InterPro" id="IPR001482">
    <property type="entry name" value="T2SS/T4SS_dom"/>
</dbReference>
<dbReference type="GO" id="GO:0005886">
    <property type="term" value="C:plasma membrane"/>
    <property type="evidence" value="ECO:0007669"/>
    <property type="project" value="TreeGrafter"/>
</dbReference>
<dbReference type="PANTHER" id="PTHR30258">
    <property type="entry name" value="TYPE II SECRETION SYSTEM PROTEIN GSPE-RELATED"/>
    <property type="match status" value="1"/>
</dbReference>
<evidence type="ECO:0000313" key="6">
    <source>
        <dbReference type="Proteomes" id="UP000252355"/>
    </source>
</evidence>
<dbReference type="Gene3D" id="3.30.450.90">
    <property type="match status" value="1"/>
</dbReference>
<dbReference type="InterPro" id="IPR037257">
    <property type="entry name" value="T2SS_E_N_sf"/>
</dbReference>
<accession>A0A367ZTL2</accession>
<dbReference type="PANTHER" id="PTHR30258:SF1">
    <property type="entry name" value="PROTEIN TRANSPORT PROTEIN HOFB HOMOLOG"/>
    <property type="match status" value="1"/>
</dbReference>
<dbReference type="Gene3D" id="3.40.50.300">
    <property type="entry name" value="P-loop containing nucleotide triphosphate hydrolases"/>
    <property type="match status" value="1"/>
</dbReference>
<organism evidence="5 6">
    <name type="scientific">Candidatus Ozemobacter sibiricus</name>
    <dbReference type="NCBI Taxonomy" id="2268124"/>
    <lineage>
        <taxon>Bacteria</taxon>
        <taxon>Candidatus Ozemobacteria</taxon>
        <taxon>Candidatus Ozemobacterales</taxon>
        <taxon>Candidatus Ozemobacteraceae</taxon>
        <taxon>Candidatus Ozemobacter</taxon>
    </lineage>
</organism>
<evidence type="ECO:0000256" key="2">
    <source>
        <dbReference type="ARBA" id="ARBA00022741"/>
    </source>
</evidence>
<evidence type="ECO:0000256" key="1">
    <source>
        <dbReference type="ARBA" id="ARBA00006611"/>
    </source>
</evidence>
<dbReference type="Gene3D" id="3.30.300.160">
    <property type="entry name" value="Type II secretion system, protein E, N-terminal domain"/>
    <property type="match status" value="1"/>
</dbReference>
<dbReference type="Proteomes" id="UP000252355">
    <property type="component" value="Unassembled WGS sequence"/>
</dbReference>